<dbReference type="PANTHER" id="PTHR35458">
    <property type="entry name" value="SLR0755 PROTEIN"/>
    <property type="match status" value="1"/>
</dbReference>
<dbReference type="Pfam" id="PF01936">
    <property type="entry name" value="NYN"/>
    <property type="match status" value="1"/>
</dbReference>
<evidence type="ECO:0000259" key="1">
    <source>
        <dbReference type="Pfam" id="PF01936"/>
    </source>
</evidence>
<evidence type="ECO:0000313" key="2">
    <source>
        <dbReference type="EMBL" id="SEO69930.1"/>
    </source>
</evidence>
<dbReference type="InterPro" id="IPR047140">
    <property type="entry name" value="LabA"/>
</dbReference>
<dbReference type="OrthoDB" id="5292197at2"/>
<protein>
    <submittedName>
        <fullName evidence="2">Uncharacterized conserved protein, LabA/DUF88 family</fullName>
    </submittedName>
</protein>
<organism evidence="2 3">
    <name type="scientific">Aquisalimonas asiatica</name>
    <dbReference type="NCBI Taxonomy" id="406100"/>
    <lineage>
        <taxon>Bacteria</taxon>
        <taxon>Pseudomonadati</taxon>
        <taxon>Pseudomonadota</taxon>
        <taxon>Gammaproteobacteria</taxon>
        <taxon>Chromatiales</taxon>
        <taxon>Ectothiorhodospiraceae</taxon>
        <taxon>Aquisalimonas</taxon>
    </lineage>
</organism>
<evidence type="ECO:0000313" key="3">
    <source>
        <dbReference type="Proteomes" id="UP000199657"/>
    </source>
</evidence>
<dbReference type="PANTHER" id="PTHR35458:SF8">
    <property type="entry name" value="SLR0650 PROTEIN"/>
    <property type="match status" value="1"/>
</dbReference>
<dbReference type="Proteomes" id="UP000199657">
    <property type="component" value="Unassembled WGS sequence"/>
</dbReference>
<name>A0A1H8RU77_9GAMM</name>
<gene>
    <name evidence="2" type="ORF">SAMN04488052_102256</name>
</gene>
<dbReference type="STRING" id="406100.SAMN04488052_102256"/>
<dbReference type="EMBL" id="FOEG01000002">
    <property type="protein sequence ID" value="SEO69930.1"/>
    <property type="molecule type" value="Genomic_DNA"/>
</dbReference>
<dbReference type="GO" id="GO:0004540">
    <property type="term" value="F:RNA nuclease activity"/>
    <property type="evidence" value="ECO:0007669"/>
    <property type="project" value="InterPro"/>
</dbReference>
<dbReference type="AlphaFoldDB" id="A0A1H8RU77"/>
<feature type="domain" description="NYN" evidence="1">
    <location>
        <begin position="8"/>
        <end position="161"/>
    </location>
</feature>
<reference evidence="2 3" key="1">
    <citation type="submission" date="2016-10" db="EMBL/GenBank/DDBJ databases">
        <authorList>
            <person name="de Groot N.N."/>
        </authorList>
    </citation>
    <scope>NUCLEOTIDE SEQUENCE [LARGE SCALE GENOMIC DNA]</scope>
    <source>
        <strain evidence="2 3">CGMCC 1.6291</strain>
    </source>
</reference>
<accession>A0A1H8RU77</accession>
<dbReference type="RefSeq" id="WP_091640884.1">
    <property type="nucleotide sequence ID" value="NZ_FOEG01000002.1"/>
</dbReference>
<dbReference type="CDD" id="cd10911">
    <property type="entry name" value="PIN_LabA"/>
    <property type="match status" value="1"/>
</dbReference>
<keyword evidence="3" id="KW-1185">Reference proteome</keyword>
<dbReference type="InterPro" id="IPR021139">
    <property type="entry name" value="NYN"/>
</dbReference>
<sequence>MTAALMGVGLYVDAANIQINGGFGMQYDVLREFACRGGGEPVRLNAYVTYDEERAARDRQYAVRTNNFFASVRDYGFKVIVKNYRWYTDDEGNAYAKANADLDMAVDALLQSKSLGRVLLATGDGDFVQVVRALQNEGCRVEVLGFDNVSAALRREADVYTSGYTVPNLLPGRGGDADAAWGEVGSRVRGICYHHSREGFGFMRFLGEISDNLWITDTRSPQSPYRSAYFRDADLPDGVRPADLPSHNRVFEFELQASTVKEGGLQAANIRQVSAQGARVDSGPGER</sequence>
<proteinExistence type="predicted"/>
<dbReference type="Gene3D" id="3.40.50.1010">
    <property type="entry name" value="5'-nuclease"/>
    <property type="match status" value="1"/>
</dbReference>